<reference evidence="1" key="1">
    <citation type="submission" date="2024-05" db="EMBL/GenBank/DDBJ databases">
        <authorList>
            <person name="Ferriol-Gonzalez C."/>
            <person name="Concha-Eloko R."/>
            <person name="Bernabeu-Gimeno M."/>
            <person name="Fernandez-Cuenca F."/>
            <person name="Canada-Garcia J.E."/>
            <person name="Garcia-Cobos S."/>
            <person name="Sanjuan R."/>
            <person name="Domingo-Calap P."/>
        </authorList>
    </citation>
    <scope>NUCLEOTIDE SEQUENCE</scope>
</reference>
<sequence length="126" mass="14392">MCIDRNNLFKFLELDLRWPLAVSPGRGSGKTFEAINTAYEFAVFKGTQAVYVASGVREMARLEKKYNELQPHIKITTYSMLETYRTGRRFSCVMFDEPSLAIKHGVNGYVSRVARENQCPVIIFGE</sequence>
<gene>
    <name evidence="1" type="ORF">vBKpn13P2_84</name>
</gene>
<dbReference type="InterPro" id="IPR027417">
    <property type="entry name" value="P-loop_NTPase"/>
</dbReference>
<dbReference type="EMBL" id="PP848837">
    <property type="protein sequence ID" value="XCG95780.1"/>
    <property type="molecule type" value="Genomic_DNA"/>
</dbReference>
<accession>A0AAU8EEF9</accession>
<organism evidence="1">
    <name type="scientific">Klebsiella phage vB_Kpn13-P2</name>
    <dbReference type="NCBI Taxonomy" id="3230841"/>
    <lineage>
        <taxon>Viruses</taxon>
    </lineage>
</organism>
<dbReference type="SUPFAM" id="SSF52540">
    <property type="entry name" value="P-loop containing nucleoside triphosphate hydrolases"/>
    <property type="match status" value="1"/>
</dbReference>
<proteinExistence type="predicted"/>
<name>A0AAU8EEF9_9VIRU</name>
<evidence type="ECO:0000313" key="1">
    <source>
        <dbReference type="EMBL" id="XCG95780.1"/>
    </source>
</evidence>
<protein>
    <submittedName>
        <fullName evidence="1">Uncharacterized protein</fullName>
    </submittedName>
</protein>